<evidence type="ECO:0000313" key="1">
    <source>
        <dbReference type="EMBL" id="HIR57626.1"/>
    </source>
</evidence>
<gene>
    <name evidence="1" type="ORF">IAA54_08145</name>
</gene>
<protein>
    <submittedName>
        <fullName evidence="1">Uncharacterized protein</fullName>
    </submittedName>
</protein>
<accession>A0A9D1DRG0</accession>
<sequence length="102" mass="11659">MTKQRLFPMTNIEQNMLVKALCDIRKNSGETSGEVGNLIEKTLHAPRGKLYLSDQEFHWAAVSLNRLRTAYLSAGRSSGGIDKVLFKLMRSKYRRVPMAMER</sequence>
<reference evidence="1" key="1">
    <citation type="submission" date="2020-10" db="EMBL/GenBank/DDBJ databases">
        <authorList>
            <person name="Gilroy R."/>
        </authorList>
    </citation>
    <scope>NUCLEOTIDE SEQUENCE</scope>
    <source>
        <strain evidence="1">ChiSjej1B19-7085</strain>
    </source>
</reference>
<comment type="caution">
    <text evidence="1">The sequence shown here is derived from an EMBL/GenBank/DDBJ whole genome shotgun (WGS) entry which is preliminary data.</text>
</comment>
<evidence type="ECO:0000313" key="2">
    <source>
        <dbReference type="Proteomes" id="UP000886785"/>
    </source>
</evidence>
<organism evidence="1 2">
    <name type="scientific">Candidatus Gallacutalibacter pullicola</name>
    <dbReference type="NCBI Taxonomy" id="2840830"/>
    <lineage>
        <taxon>Bacteria</taxon>
        <taxon>Bacillati</taxon>
        <taxon>Bacillota</taxon>
        <taxon>Clostridia</taxon>
        <taxon>Eubacteriales</taxon>
        <taxon>Candidatus Gallacutalibacter</taxon>
    </lineage>
</organism>
<dbReference type="Proteomes" id="UP000886785">
    <property type="component" value="Unassembled WGS sequence"/>
</dbReference>
<dbReference type="EMBL" id="DVHF01000090">
    <property type="protein sequence ID" value="HIR57626.1"/>
    <property type="molecule type" value="Genomic_DNA"/>
</dbReference>
<dbReference type="AlphaFoldDB" id="A0A9D1DRG0"/>
<proteinExistence type="predicted"/>
<reference evidence="1" key="2">
    <citation type="journal article" date="2021" name="PeerJ">
        <title>Extensive microbial diversity within the chicken gut microbiome revealed by metagenomics and culture.</title>
        <authorList>
            <person name="Gilroy R."/>
            <person name="Ravi A."/>
            <person name="Getino M."/>
            <person name="Pursley I."/>
            <person name="Horton D.L."/>
            <person name="Alikhan N.F."/>
            <person name="Baker D."/>
            <person name="Gharbi K."/>
            <person name="Hall N."/>
            <person name="Watson M."/>
            <person name="Adriaenssens E.M."/>
            <person name="Foster-Nyarko E."/>
            <person name="Jarju S."/>
            <person name="Secka A."/>
            <person name="Antonio M."/>
            <person name="Oren A."/>
            <person name="Chaudhuri R.R."/>
            <person name="La Ragione R."/>
            <person name="Hildebrand F."/>
            <person name="Pallen M.J."/>
        </authorList>
    </citation>
    <scope>NUCLEOTIDE SEQUENCE</scope>
    <source>
        <strain evidence="1">ChiSjej1B19-7085</strain>
    </source>
</reference>
<name>A0A9D1DRG0_9FIRM</name>